<dbReference type="eggNOG" id="COG1078">
    <property type="taxonomic scope" value="Bacteria"/>
</dbReference>
<sequence>MQQIFFKDPILGEVLFDQQTKWMYELVETEAFRRLRNIKQLGINFHFYPGGVHTRYSHSLGVYELLRRILNTPAFAPINENKKQTVLVAGLLHDIGHAPHSHAFEIYFAKAPNFKKELFIHEEVTTLFVNSEPIKSILKANQIDPKLVAALIDENKELKPSNYWMRQLISSDLDADRMDYLLRDSYFTGTSHSLIDYQTIIKEMDCVKVKGIYEIFFKDKCLPLIENFLITRHHMYQSIYSDGRSISTELNLWFVFQRIKDLVDKNQFDFNGYKTLEQVCLPLLKNEHFDKKMLPAFVKLDDYVFQSFFVNLYQTTKDKILKKLLDSYLNSLKFEIKFYETKEQRDLDFEKQASKYKDAKYFITKFNNQFKGFYEGWSSHKNELKIKTMQNKHTNLSEISMLVKRSNELFFENALYKWANVFYRL</sequence>
<dbReference type="HOGENOM" id="CLU_026821_0_0_14"/>
<dbReference type="InterPro" id="IPR003607">
    <property type="entry name" value="HD/PDEase_dom"/>
</dbReference>
<dbReference type="PANTHER" id="PTHR11373">
    <property type="entry name" value="DEOXYNUCLEOSIDE TRIPHOSPHATE TRIPHOSPHOHYDROLASE"/>
    <property type="match status" value="1"/>
</dbReference>
<dbReference type="PANTHER" id="PTHR11373:SF4">
    <property type="entry name" value="DEOXYNUCLEOSIDE TRIPHOSPHATE TRIPHOSPHOHYDROLASE SAMHD1"/>
    <property type="match status" value="1"/>
</dbReference>
<evidence type="ECO:0000313" key="2">
    <source>
        <dbReference type="EMBL" id="ADK86786.1"/>
    </source>
</evidence>
<dbReference type="GO" id="GO:0006203">
    <property type="term" value="P:dGTP catabolic process"/>
    <property type="evidence" value="ECO:0007669"/>
    <property type="project" value="TreeGrafter"/>
</dbReference>
<dbReference type="EC" id="3.1.5.1" evidence="2"/>
<dbReference type="Pfam" id="PF01966">
    <property type="entry name" value="HD"/>
    <property type="match status" value="1"/>
</dbReference>
<evidence type="ECO:0000313" key="3">
    <source>
        <dbReference type="Proteomes" id="UP000007756"/>
    </source>
</evidence>
<name>A0A0H3DM28_MYCPB</name>
<dbReference type="SUPFAM" id="SSF109604">
    <property type="entry name" value="HD-domain/PDEase-like"/>
    <property type="match status" value="1"/>
</dbReference>
<keyword evidence="2" id="KW-0378">Hydrolase</keyword>
<dbReference type="InterPro" id="IPR050135">
    <property type="entry name" value="dGTPase-like"/>
</dbReference>
<dbReference type="CDD" id="cd00077">
    <property type="entry name" value="HDc"/>
    <property type="match status" value="1"/>
</dbReference>
<dbReference type="EMBL" id="CP002077">
    <property type="protein sequence ID" value="ADK86786.1"/>
    <property type="molecule type" value="Genomic_DNA"/>
</dbReference>
<dbReference type="STRING" id="722438.F539_03795"/>
<dbReference type="Gene3D" id="1.10.3210.10">
    <property type="entry name" value="Hypothetical protein af1432"/>
    <property type="match status" value="1"/>
</dbReference>
<dbReference type="GO" id="GO:0008832">
    <property type="term" value="F:dGTPase activity"/>
    <property type="evidence" value="ECO:0007669"/>
    <property type="project" value="UniProtKB-EC"/>
</dbReference>
<gene>
    <name evidence="2" type="ordered locus">MPNE_0789</name>
</gene>
<feature type="domain" description="HD" evidence="1">
    <location>
        <begin position="55"/>
        <end position="181"/>
    </location>
</feature>
<dbReference type="RefSeq" id="WP_014325676.1">
    <property type="nucleotide sequence ID" value="NZ_CP010546.1"/>
</dbReference>
<dbReference type="PROSITE" id="PS51831">
    <property type="entry name" value="HD"/>
    <property type="match status" value="1"/>
</dbReference>
<accession>A0A0H3DM28</accession>
<dbReference type="PaxDb" id="722438-MPNE_0789"/>
<dbReference type="KEGG" id="mpj:MPNE_0789"/>
<proteinExistence type="predicted"/>
<dbReference type="SMART" id="SM00471">
    <property type="entry name" value="HDc"/>
    <property type="match status" value="1"/>
</dbReference>
<protein>
    <submittedName>
        <fullName evidence="2">Putative dGTPase</fullName>
        <ecNumber evidence="2">3.1.5.1</ecNumber>
    </submittedName>
</protein>
<dbReference type="AlphaFoldDB" id="A0A0H3DM28"/>
<dbReference type="InterPro" id="IPR006674">
    <property type="entry name" value="HD_domain"/>
</dbReference>
<dbReference type="GeneID" id="66608635"/>
<evidence type="ECO:0000259" key="1">
    <source>
        <dbReference type="PROSITE" id="PS51831"/>
    </source>
</evidence>
<dbReference type="PATRIC" id="fig|722438.3.peg.769"/>
<organism evidence="2 3">
    <name type="scientific">Mycoplasmoides pneumoniae (strain ATCC 15531 / DSM 23978 / CIP 103766 / NBRC 14401 / NCTC 10119 / FH)</name>
    <name type="common">Mycoplasma pneumoniae</name>
    <dbReference type="NCBI Taxonomy" id="722438"/>
    <lineage>
        <taxon>Bacteria</taxon>
        <taxon>Bacillati</taxon>
        <taxon>Mycoplasmatota</taxon>
        <taxon>Mycoplasmoidales</taxon>
        <taxon>Mycoplasmoidaceae</taxon>
        <taxon>Mycoplasmoides</taxon>
    </lineage>
</organism>
<reference evidence="2 3" key="1">
    <citation type="journal article" date="2010" name="Appl. Environ. Microbiol.">
        <title>Targeted chromosomal knockouts in Mycoplasma pneumoniae.</title>
        <authorList>
            <person name="Krishnakumar R."/>
            <person name="Assad-Garcia N."/>
            <person name="Benders G.A."/>
            <person name="Phan Q."/>
            <person name="Montague M.G."/>
            <person name="Glass J.I."/>
        </authorList>
    </citation>
    <scope>NUCLEOTIDE SEQUENCE [LARGE SCALE GENOMIC DNA]</scope>
    <source>
        <strain evidence="3">ATCC 15531 / DSM 22911 / NBRC 14401 / NCTC 10119 / FH</strain>
    </source>
</reference>
<dbReference type="Proteomes" id="UP000007756">
    <property type="component" value="Chromosome"/>
</dbReference>